<evidence type="ECO:0000313" key="12">
    <source>
        <dbReference type="EMBL" id="CAF4433890.1"/>
    </source>
</evidence>
<evidence type="ECO:0000313" key="3">
    <source>
        <dbReference type="EMBL" id="CAF1020259.1"/>
    </source>
</evidence>
<proteinExistence type="inferred from homology"/>
<dbReference type="Proteomes" id="UP000663834">
    <property type="component" value="Unassembled WGS sequence"/>
</dbReference>
<evidence type="ECO:0000313" key="5">
    <source>
        <dbReference type="EMBL" id="CAF2044924.1"/>
    </source>
</evidence>
<dbReference type="EMBL" id="CAJOBF010000549">
    <property type="protein sequence ID" value="CAF3834316.1"/>
    <property type="molecule type" value="Genomic_DNA"/>
</dbReference>
<dbReference type="EMBL" id="CAJNRG010002244">
    <property type="protein sequence ID" value="CAF2044924.1"/>
    <property type="molecule type" value="Genomic_DNA"/>
</dbReference>
<dbReference type="Proteomes" id="UP000681967">
    <property type="component" value="Unassembled WGS sequence"/>
</dbReference>
<dbReference type="GO" id="GO:0032418">
    <property type="term" value="P:lysosome localization"/>
    <property type="evidence" value="ECO:0007669"/>
    <property type="project" value="TreeGrafter"/>
</dbReference>
<evidence type="ECO:0000313" key="6">
    <source>
        <dbReference type="EMBL" id="CAF2093875.1"/>
    </source>
</evidence>
<dbReference type="EMBL" id="CAJNRE010020045">
    <property type="protein sequence ID" value="CAF2220108.1"/>
    <property type="molecule type" value="Genomic_DNA"/>
</dbReference>
<dbReference type="EMBL" id="CAJOBG010034695">
    <property type="protein sequence ID" value="CAF4367916.1"/>
    <property type="molecule type" value="Genomic_DNA"/>
</dbReference>
<dbReference type="Proteomes" id="UP000663856">
    <property type="component" value="Unassembled WGS sequence"/>
</dbReference>
<dbReference type="EMBL" id="CAJOBJ010063042">
    <property type="protein sequence ID" value="CAF4426485.1"/>
    <property type="molecule type" value="Genomic_DNA"/>
</dbReference>
<evidence type="ECO:0000256" key="1">
    <source>
        <dbReference type="ARBA" id="ARBA00005913"/>
    </source>
</evidence>
<evidence type="ECO:0000313" key="13">
    <source>
        <dbReference type="Proteomes" id="UP000663855"/>
    </source>
</evidence>
<evidence type="ECO:0000259" key="2">
    <source>
        <dbReference type="Pfam" id="PF10241"/>
    </source>
</evidence>
<evidence type="ECO:0000313" key="8">
    <source>
        <dbReference type="EMBL" id="CAF3834316.1"/>
    </source>
</evidence>
<dbReference type="Proteomes" id="UP000676336">
    <property type="component" value="Unassembled WGS sequence"/>
</dbReference>
<evidence type="ECO:0000313" key="14">
    <source>
        <dbReference type="Proteomes" id="UP000663866"/>
    </source>
</evidence>
<comment type="similarity">
    <text evidence="1">Belongs to the KXD1 family.</text>
</comment>
<name>A0A814I808_9BILA</name>
<dbReference type="OrthoDB" id="10258877at2759"/>
<dbReference type="Proteomes" id="UP000663866">
    <property type="component" value="Unassembled WGS sequence"/>
</dbReference>
<dbReference type="EMBL" id="CAJOBH010009082">
    <property type="protein sequence ID" value="CAF4131250.1"/>
    <property type="molecule type" value="Genomic_DNA"/>
</dbReference>
<sequence length="227" mass="25422">MEANVDSTPYTLDTTGSLIINLFSNEINKQDVNGLLHAQNLLLEQIDKTNEKLDGINKISAERYLDAARDFTTHTQMLTVMKKDLDLIFKRIKLLKMRLNKKYPEAYESIVQIVTKRDGSFDNDEDDDAVSAMKPFGGSSLVKSKTVDCSELSTSMRETYSLAQINDATTAEQSTSSFDAVRRFVFNKSSGGQEFTTLLKSARDELRRINEGFLGGTSPKQATSHQE</sequence>
<organism evidence="3 13">
    <name type="scientific">Rotaria magnacalcarata</name>
    <dbReference type="NCBI Taxonomy" id="392030"/>
    <lineage>
        <taxon>Eukaryota</taxon>
        <taxon>Metazoa</taxon>
        <taxon>Spiralia</taxon>
        <taxon>Gnathifera</taxon>
        <taxon>Rotifera</taxon>
        <taxon>Eurotatoria</taxon>
        <taxon>Bdelloidea</taxon>
        <taxon>Philodinida</taxon>
        <taxon>Philodinidae</taxon>
        <taxon>Rotaria</taxon>
    </lineage>
</organism>
<dbReference type="Pfam" id="PF10241">
    <property type="entry name" value="KxDL"/>
    <property type="match status" value="1"/>
</dbReference>
<accession>A0A814I808</accession>
<dbReference type="InterPro" id="IPR019371">
    <property type="entry name" value="KxDL_dom"/>
</dbReference>
<evidence type="ECO:0000313" key="10">
    <source>
        <dbReference type="EMBL" id="CAF4367916.1"/>
    </source>
</evidence>
<gene>
    <name evidence="9" type="ORF">BYL167_LOCUS20554</name>
    <name evidence="3" type="ORF">CJN711_LOCUS3280</name>
    <name evidence="11" type="ORF">GIL414_LOCUS31335</name>
    <name evidence="4" type="ORF">KQP761_LOCUS17754</name>
    <name evidence="7" type="ORF">MBJ925_LOCUS36337</name>
    <name evidence="10" type="ORF">OVN521_LOCUS33373</name>
    <name evidence="12" type="ORF">SMN809_LOCUS31951</name>
    <name evidence="8" type="ORF">UXM345_LOCUS6805</name>
    <name evidence="6" type="ORF">WKI299_LOCUS18776</name>
    <name evidence="5" type="ORF">XDN619_LOCUS7427</name>
</gene>
<dbReference type="AlphaFoldDB" id="A0A814I808"/>
<dbReference type="EMBL" id="CAJOBI010065429">
    <property type="protein sequence ID" value="CAF4433890.1"/>
    <property type="molecule type" value="Genomic_DNA"/>
</dbReference>
<dbReference type="EMBL" id="CAJNOV010000347">
    <property type="protein sequence ID" value="CAF1020259.1"/>
    <property type="molecule type" value="Genomic_DNA"/>
</dbReference>
<dbReference type="PANTHER" id="PTHR13511:SF0">
    <property type="entry name" value="KXDL MOTIF-CONTAINING PROTEIN 1"/>
    <property type="match status" value="1"/>
</dbReference>
<reference evidence="3" key="1">
    <citation type="submission" date="2021-02" db="EMBL/GenBank/DDBJ databases">
        <authorList>
            <person name="Nowell W R."/>
        </authorList>
    </citation>
    <scope>NUCLEOTIDE SEQUENCE</scope>
</reference>
<dbReference type="GO" id="GO:0099078">
    <property type="term" value="C:BORC complex"/>
    <property type="evidence" value="ECO:0007669"/>
    <property type="project" value="TreeGrafter"/>
</dbReference>
<evidence type="ECO:0000313" key="9">
    <source>
        <dbReference type="EMBL" id="CAF4131250.1"/>
    </source>
</evidence>
<dbReference type="Proteomes" id="UP000663842">
    <property type="component" value="Unassembled WGS sequence"/>
</dbReference>
<protein>
    <recommendedName>
        <fullName evidence="2">KxDL domain-containing protein</fullName>
    </recommendedName>
</protein>
<keyword evidence="14" id="KW-1185">Reference proteome</keyword>
<dbReference type="EMBL" id="CAJNOW010008995">
    <property type="protein sequence ID" value="CAF1552460.1"/>
    <property type="molecule type" value="Genomic_DNA"/>
</dbReference>
<dbReference type="InterPro" id="IPR039843">
    <property type="entry name" value="KXD1-like"/>
</dbReference>
<comment type="caution">
    <text evidence="3">The sequence shown here is derived from an EMBL/GenBank/DDBJ whole genome shotgun (WGS) entry which is preliminary data.</text>
</comment>
<dbReference type="Proteomes" id="UP000663855">
    <property type="component" value="Unassembled WGS sequence"/>
</dbReference>
<dbReference type="Proteomes" id="UP000663824">
    <property type="component" value="Unassembled WGS sequence"/>
</dbReference>
<evidence type="ECO:0000313" key="7">
    <source>
        <dbReference type="EMBL" id="CAF2220108.1"/>
    </source>
</evidence>
<dbReference type="PANTHER" id="PTHR13511">
    <property type="entry name" value="KXDL MOTIF-CONTAINING PROTEIN 1"/>
    <property type="match status" value="1"/>
</dbReference>
<dbReference type="Proteomes" id="UP000663887">
    <property type="component" value="Unassembled WGS sequence"/>
</dbReference>
<dbReference type="EMBL" id="CAJNRF010007683">
    <property type="protein sequence ID" value="CAF2093875.1"/>
    <property type="molecule type" value="Genomic_DNA"/>
</dbReference>
<feature type="domain" description="KxDL" evidence="2">
    <location>
        <begin position="23"/>
        <end position="107"/>
    </location>
</feature>
<evidence type="ECO:0000313" key="4">
    <source>
        <dbReference type="EMBL" id="CAF1552460.1"/>
    </source>
</evidence>
<dbReference type="Proteomes" id="UP000681720">
    <property type="component" value="Unassembled WGS sequence"/>
</dbReference>
<evidence type="ECO:0000313" key="11">
    <source>
        <dbReference type="EMBL" id="CAF4426485.1"/>
    </source>
</evidence>